<dbReference type="Gene3D" id="3.40.50.1580">
    <property type="entry name" value="Nucleoside phosphorylase domain"/>
    <property type="match status" value="1"/>
</dbReference>
<accession>A0A7C5ALT4</accession>
<dbReference type="EMBL" id="DTKJ01000041">
    <property type="protein sequence ID" value="HGZ11715.1"/>
    <property type="molecule type" value="Genomic_DNA"/>
</dbReference>
<feature type="domain" description="Nucleoside phosphorylase" evidence="1">
    <location>
        <begin position="8"/>
        <end position="207"/>
    </location>
</feature>
<dbReference type="InterPro" id="IPR000845">
    <property type="entry name" value="Nucleoside_phosphorylase_d"/>
</dbReference>
<dbReference type="GO" id="GO:0008782">
    <property type="term" value="F:adenosylhomocysteine nucleosidase activity"/>
    <property type="evidence" value="ECO:0007669"/>
    <property type="project" value="TreeGrafter"/>
</dbReference>
<dbReference type="Pfam" id="PF01048">
    <property type="entry name" value="PNP_UDP_1"/>
    <property type="match status" value="1"/>
</dbReference>
<evidence type="ECO:0000259" key="1">
    <source>
        <dbReference type="Pfam" id="PF01048"/>
    </source>
</evidence>
<dbReference type="AlphaFoldDB" id="A0A7C5ALT4"/>
<dbReference type="GO" id="GO:0009116">
    <property type="term" value="P:nucleoside metabolic process"/>
    <property type="evidence" value="ECO:0007669"/>
    <property type="project" value="InterPro"/>
</dbReference>
<gene>
    <name evidence="2" type="ORF">ENW48_05810</name>
</gene>
<dbReference type="GO" id="GO:0008930">
    <property type="term" value="F:methylthioadenosine nucleosidase activity"/>
    <property type="evidence" value="ECO:0007669"/>
    <property type="project" value="TreeGrafter"/>
</dbReference>
<dbReference type="PANTHER" id="PTHR46832:SF1">
    <property type="entry name" value="5'-METHYLTHIOADENOSINE_S-ADENOSYLHOMOCYSTEINE NUCLEOSIDASE"/>
    <property type="match status" value="1"/>
</dbReference>
<dbReference type="SUPFAM" id="SSF53167">
    <property type="entry name" value="Purine and uridine phosphorylases"/>
    <property type="match status" value="1"/>
</dbReference>
<dbReference type="PANTHER" id="PTHR46832">
    <property type="entry name" value="5'-METHYLTHIOADENOSINE/S-ADENOSYLHOMOCYSTEINE NUCLEOSIDASE"/>
    <property type="match status" value="1"/>
</dbReference>
<proteinExistence type="predicted"/>
<organism evidence="2">
    <name type="scientific">Desulfobacca acetoxidans</name>
    <dbReference type="NCBI Taxonomy" id="60893"/>
    <lineage>
        <taxon>Bacteria</taxon>
        <taxon>Pseudomonadati</taxon>
        <taxon>Thermodesulfobacteriota</taxon>
        <taxon>Desulfobaccia</taxon>
        <taxon>Desulfobaccales</taxon>
        <taxon>Desulfobaccaceae</taxon>
        <taxon>Desulfobacca</taxon>
    </lineage>
</organism>
<protein>
    <recommendedName>
        <fullName evidence="1">Nucleoside phosphorylase domain-containing protein</fullName>
    </recommendedName>
</protein>
<sequence length="255" mass="27951">MSPASVKVALLAALLREVQPFLRRVRARPLNLKELSAWEFHLPGGSGLAALTGMGEPAAARTATRILASYHPRVLLSLGFGGALTPEIDPGALVLGDSFWYFAPERGKLEKLLAPGPPKPLTSMLRALKDARLPAFAGSLVTTPWILEKRSLPSALKRLSHPVLDLETAAVAAAAYSADLPFLALRAVTDAAENEIPDFLRQAARKSRDPRWQTALAWVRENPRRLMILVHFWQQSRRAARNLAQALEIILPLLM</sequence>
<dbReference type="InterPro" id="IPR035994">
    <property type="entry name" value="Nucleoside_phosphorylase_sf"/>
</dbReference>
<name>A0A7C5ALT4_9BACT</name>
<reference evidence="2" key="1">
    <citation type="journal article" date="2020" name="mSystems">
        <title>Genome- and Community-Level Interaction Insights into Carbon Utilization and Element Cycling Functions of Hydrothermarchaeota in Hydrothermal Sediment.</title>
        <authorList>
            <person name="Zhou Z."/>
            <person name="Liu Y."/>
            <person name="Xu W."/>
            <person name="Pan J."/>
            <person name="Luo Z.H."/>
            <person name="Li M."/>
        </authorList>
    </citation>
    <scope>NUCLEOTIDE SEQUENCE [LARGE SCALE GENOMIC DNA]</scope>
    <source>
        <strain evidence="2">SpSt-853</strain>
    </source>
</reference>
<comment type="caution">
    <text evidence="2">The sequence shown here is derived from an EMBL/GenBank/DDBJ whole genome shotgun (WGS) entry which is preliminary data.</text>
</comment>
<dbReference type="GO" id="GO:0019284">
    <property type="term" value="P:L-methionine salvage from S-adenosylmethionine"/>
    <property type="evidence" value="ECO:0007669"/>
    <property type="project" value="TreeGrafter"/>
</dbReference>
<dbReference type="GO" id="GO:0005829">
    <property type="term" value="C:cytosol"/>
    <property type="evidence" value="ECO:0007669"/>
    <property type="project" value="TreeGrafter"/>
</dbReference>
<evidence type="ECO:0000313" key="2">
    <source>
        <dbReference type="EMBL" id="HGZ11715.1"/>
    </source>
</evidence>